<keyword evidence="6 7" id="KW-0472">Membrane</keyword>
<keyword evidence="5 7" id="KW-1133">Transmembrane helix</keyword>
<feature type="transmembrane region" description="Helical" evidence="7">
    <location>
        <begin position="350"/>
        <end position="370"/>
    </location>
</feature>
<comment type="caution">
    <text evidence="9">The sequence shown here is derived from an EMBL/GenBank/DDBJ whole genome shotgun (WGS) entry which is preliminary data.</text>
</comment>
<dbReference type="EMBL" id="SOHA01000034">
    <property type="protein sequence ID" value="TFD28976.1"/>
    <property type="molecule type" value="Genomic_DNA"/>
</dbReference>
<feature type="transmembrane region" description="Helical" evidence="7">
    <location>
        <begin position="446"/>
        <end position="467"/>
    </location>
</feature>
<sequence length="545" mass="56603">MRCRRSWCYYTVWTVYFTVWTVQHPSLKPKAVITVSNSLRESTPIVAVSPVISPHRRWWALVVLMLPVLLVSIDNTVLNLALPAISEDLRPTGTQLLWVIDIYPLMLAGLLVAMGSLGDRIGRRRLLLVGSAGFGLVSVVAAFAPSIEWLIIDRAVLGFFGAMLMPPTLSLLRSVFTDRNQRRLAIAIWASGFAAGSALGPVVGGVLLEHFAWGSVFLLAVPLLVPLLVLGPLLVPESRDPNPGRIDALSIVLSLATMLPVVYGIKALAEHGPTPLSVGPIVIGLAAGILFVRRQPRLTHPMIDLGLFRVGAFSGAIGVNLLSVVALVGGLFFVSQYLQLVLALSPLEAGLVLVPGLVAMIVSGLVIVPIARRVRPWIVVPVALLISAGGYAAAALGGGDLDAAGIAFVFVALGIGIGAAETVSNELIVANAPAEKMGAASAVGETAYELGAVLGTTILGTILTASYRSSIILPETLTAAQSTAAAETLGGAVAVADGLPSGLAEVLLGSAREAFTSGIGPTAWIGAALVLAAAFVALVTLRKAT</sequence>
<feature type="transmembrane region" description="Helical" evidence="7">
    <location>
        <begin position="248"/>
        <end position="269"/>
    </location>
</feature>
<dbReference type="Pfam" id="PF07690">
    <property type="entry name" value="MFS_1"/>
    <property type="match status" value="1"/>
</dbReference>
<feature type="transmembrane region" description="Helical" evidence="7">
    <location>
        <begin position="403"/>
        <end position="425"/>
    </location>
</feature>
<evidence type="ECO:0000256" key="2">
    <source>
        <dbReference type="ARBA" id="ARBA00022448"/>
    </source>
</evidence>
<feature type="transmembrane region" description="Helical" evidence="7">
    <location>
        <begin position="523"/>
        <end position="541"/>
    </location>
</feature>
<dbReference type="PANTHER" id="PTHR42718:SF47">
    <property type="entry name" value="METHYL VIOLOGEN RESISTANCE PROTEIN SMVA"/>
    <property type="match status" value="1"/>
</dbReference>
<organism evidence="9 10">
    <name type="scientific">Cryobacterium cryoconiti</name>
    <dbReference type="NCBI Taxonomy" id="1259239"/>
    <lineage>
        <taxon>Bacteria</taxon>
        <taxon>Bacillati</taxon>
        <taxon>Actinomycetota</taxon>
        <taxon>Actinomycetes</taxon>
        <taxon>Micrococcales</taxon>
        <taxon>Microbacteriaceae</taxon>
        <taxon>Cryobacterium</taxon>
    </lineage>
</organism>
<dbReference type="InterPro" id="IPR036259">
    <property type="entry name" value="MFS_trans_sf"/>
</dbReference>
<feature type="transmembrane region" description="Helical" evidence="7">
    <location>
        <begin position="58"/>
        <end position="84"/>
    </location>
</feature>
<dbReference type="GO" id="GO:0022857">
    <property type="term" value="F:transmembrane transporter activity"/>
    <property type="evidence" value="ECO:0007669"/>
    <property type="project" value="InterPro"/>
</dbReference>
<feature type="domain" description="Major facilitator superfamily (MFS) profile" evidence="8">
    <location>
        <begin position="60"/>
        <end position="545"/>
    </location>
</feature>
<dbReference type="PANTHER" id="PTHR42718">
    <property type="entry name" value="MAJOR FACILITATOR SUPERFAMILY MULTIDRUG TRANSPORTER MFSC"/>
    <property type="match status" value="1"/>
</dbReference>
<keyword evidence="3" id="KW-1003">Cell membrane</keyword>
<dbReference type="CDD" id="cd17321">
    <property type="entry name" value="MFS_MMR_MDR_like"/>
    <property type="match status" value="1"/>
</dbReference>
<evidence type="ECO:0000313" key="10">
    <source>
        <dbReference type="Proteomes" id="UP000297472"/>
    </source>
</evidence>
<keyword evidence="4 7" id="KW-0812">Transmembrane</keyword>
<evidence type="ECO:0000259" key="8">
    <source>
        <dbReference type="PROSITE" id="PS50850"/>
    </source>
</evidence>
<reference evidence="9 10" key="1">
    <citation type="submission" date="2019-03" db="EMBL/GenBank/DDBJ databases">
        <title>Genomics of glacier-inhabiting Cryobacterium strains.</title>
        <authorList>
            <person name="Liu Q."/>
            <person name="Xin Y.-H."/>
        </authorList>
    </citation>
    <scope>NUCLEOTIDE SEQUENCE [LARGE SCALE GENOMIC DNA]</scope>
    <source>
        <strain evidence="9 10">TMT1-51</strain>
    </source>
</reference>
<evidence type="ECO:0000256" key="4">
    <source>
        <dbReference type="ARBA" id="ARBA00022692"/>
    </source>
</evidence>
<dbReference type="InterPro" id="IPR011701">
    <property type="entry name" value="MFS"/>
</dbReference>
<evidence type="ECO:0000256" key="7">
    <source>
        <dbReference type="SAM" id="Phobius"/>
    </source>
</evidence>
<evidence type="ECO:0000313" key="9">
    <source>
        <dbReference type="EMBL" id="TFD28976.1"/>
    </source>
</evidence>
<dbReference type="Proteomes" id="UP000297472">
    <property type="component" value="Unassembled WGS sequence"/>
</dbReference>
<dbReference type="PROSITE" id="PS50850">
    <property type="entry name" value="MFS"/>
    <property type="match status" value="1"/>
</dbReference>
<feature type="transmembrane region" description="Helical" evidence="7">
    <location>
        <begin position="275"/>
        <end position="292"/>
    </location>
</feature>
<evidence type="ECO:0000256" key="1">
    <source>
        <dbReference type="ARBA" id="ARBA00004651"/>
    </source>
</evidence>
<dbReference type="AlphaFoldDB" id="A0A4Y8JZ65"/>
<feature type="transmembrane region" description="Helical" evidence="7">
    <location>
        <begin position="96"/>
        <end position="114"/>
    </location>
</feature>
<feature type="transmembrane region" description="Helical" evidence="7">
    <location>
        <begin position="126"/>
        <end position="145"/>
    </location>
</feature>
<feature type="transmembrane region" description="Helical" evidence="7">
    <location>
        <begin position="313"/>
        <end position="338"/>
    </location>
</feature>
<feature type="transmembrane region" description="Helical" evidence="7">
    <location>
        <begin position="377"/>
        <end position="397"/>
    </location>
</feature>
<comment type="subcellular location">
    <subcellularLocation>
        <location evidence="1">Cell membrane</location>
        <topology evidence="1">Multi-pass membrane protein</topology>
    </subcellularLocation>
</comment>
<protein>
    <submittedName>
        <fullName evidence="9">MFS transporter</fullName>
    </submittedName>
</protein>
<dbReference type="OrthoDB" id="9781469at2"/>
<evidence type="ECO:0000256" key="3">
    <source>
        <dbReference type="ARBA" id="ARBA00022475"/>
    </source>
</evidence>
<dbReference type="InterPro" id="IPR020846">
    <property type="entry name" value="MFS_dom"/>
</dbReference>
<dbReference type="Gene3D" id="1.20.1250.20">
    <property type="entry name" value="MFS general substrate transporter like domains"/>
    <property type="match status" value="1"/>
</dbReference>
<dbReference type="Gene3D" id="1.20.1720.10">
    <property type="entry name" value="Multidrug resistance protein D"/>
    <property type="match status" value="1"/>
</dbReference>
<evidence type="ECO:0000256" key="6">
    <source>
        <dbReference type="ARBA" id="ARBA00023136"/>
    </source>
</evidence>
<keyword evidence="10" id="KW-1185">Reference proteome</keyword>
<evidence type="ECO:0000256" key="5">
    <source>
        <dbReference type="ARBA" id="ARBA00022989"/>
    </source>
</evidence>
<proteinExistence type="predicted"/>
<feature type="transmembrane region" description="Helical" evidence="7">
    <location>
        <begin position="184"/>
        <end position="207"/>
    </location>
</feature>
<dbReference type="GO" id="GO:0005886">
    <property type="term" value="C:plasma membrane"/>
    <property type="evidence" value="ECO:0007669"/>
    <property type="project" value="UniProtKB-SubCell"/>
</dbReference>
<accession>A0A4Y8JZ65</accession>
<name>A0A4Y8JZ65_9MICO</name>
<gene>
    <name evidence="9" type="ORF">E3T49_10820</name>
</gene>
<dbReference type="SUPFAM" id="SSF103473">
    <property type="entry name" value="MFS general substrate transporter"/>
    <property type="match status" value="1"/>
</dbReference>
<feature type="transmembrane region" description="Helical" evidence="7">
    <location>
        <begin position="213"/>
        <end position="236"/>
    </location>
</feature>
<keyword evidence="2" id="KW-0813">Transport</keyword>
<feature type="transmembrane region" description="Helical" evidence="7">
    <location>
        <begin position="151"/>
        <end position="172"/>
    </location>
</feature>